<proteinExistence type="predicted"/>
<feature type="compositionally biased region" description="Polar residues" evidence="1">
    <location>
        <begin position="96"/>
        <end position="127"/>
    </location>
</feature>
<dbReference type="STRING" id="1032480.MLP_14710"/>
<protein>
    <recommendedName>
        <fullName evidence="5">DUF3099 domain-containing protein</fullName>
    </recommendedName>
</protein>
<evidence type="ECO:0000313" key="4">
    <source>
        <dbReference type="Proteomes" id="UP000007947"/>
    </source>
</evidence>
<name>F5XQI5_MICPN</name>
<keyword evidence="2" id="KW-0472">Membrane</keyword>
<dbReference type="HOGENOM" id="CLU_1756774_0_0_11"/>
<dbReference type="Pfam" id="PF11298">
    <property type="entry name" value="DUF3099"/>
    <property type="match status" value="1"/>
</dbReference>
<dbReference type="AlphaFoldDB" id="F5XQI5"/>
<evidence type="ECO:0000256" key="2">
    <source>
        <dbReference type="SAM" id="Phobius"/>
    </source>
</evidence>
<evidence type="ECO:0000256" key="1">
    <source>
        <dbReference type="SAM" id="MobiDB-lite"/>
    </source>
</evidence>
<feature type="transmembrane region" description="Helical" evidence="2">
    <location>
        <begin position="50"/>
        <end position="67"/>
    </location>
</feature>
<dbReference type="KEGG" id="mph:MLP_14710"/>
<dbReference type="InterPro" id="IPR021449">
    <property type="entry name" value="DUF3099"/>
</dbReference>
<sequence length="148" mass="15773">MGSMKAGTGPQQSHGRAGYRSGGVAFGSFEPITDARSGASEELARRQRRYALTMAFRTACFIAMIFTPGVFRWILFAAAVLLPYVAVIFANQVNERGQGSYSGSGAPSDAPQVTTGDERPSLTTGEIISSEVDKDIDEETGSHGHRVP</sequence>
<accession>F5XQI5</accession>
<keyword evidence="4" id="KW-1185">Reference proteome</keyword>
<reference evidence="3 4" key="1">
    <citation type="submission" date="2011-05" db="EMBL/GenBank/DDBJ databases">
        <title>Whole genome sequence of Microlunatus phosphovorus NM-1.</title>
        <authorList>
            <person name="Hosoyama A."/>
            <person name="Sasaki K."/>
            <person name="Harada T."/>
            <person name="Igarashi R."/>
            <person name="Kawakoshi A."/>
            <person name="Sasagawa M."/>
            <person name="Fukada J."/>
            <person name="Nakamura S."/>
            <person name="Katano Y."/>
            <person name="Hanada S."/>
            <person name="Kamagata Y."/>
            <person name="Nakamura N."/>
            <person name="Yamazaki S."/>
            <person name="Fujita N."/>
        </authorList>
    </citation>
    <scope>NUCLEOTIDE SEQUENCE [LARGE SCALE GENOMIC DNA]</scope>
    <source>
        <strain evidence="4">ATCC 700054 / DSM 10555 / JCM 9379 / NBRC 101784 / NCIMB 13414 / VKM Ac-1990 / NM-1</strain>
    </source>
</reference>
<dbReference type="eggNOG" id="ENOG5033AAH">
    <property type="taxonomic scope" value="Bacteria"/>
</dbReference>
<organism evidence="3 4">
    <name type="scientific">Microlunatus phosphovorus (strain ATCC 700054 / DSM 10555 / JCM 9379 / NBRC 101784 / NCIMB 13414 / VKM Ac-1990 / NM-1)</name>
    <dbReference type="NCBI Taxonomy" id="1032480"/>
    <lineage>
        <taxon>Bacteria</taxon>
        <taxon>Bacillati</taxon>
        <taxon>Actinomycetota</taxon>
        <taxon>Actinomycetes</taxon>
        <taxon>Propionibacteriales</taxon>
        <taxon>Propionibacteriaceae</taxon>
        <taxon>Microlunatus</taxon>
    </lineage>
</organism>
<feature type="region of interest" description="Disordered" evidence="1">
    <location>
        <begin position="96"/>
        <end position="148"/>
    </location>
</feature>
<dbReference type="EMBL" id="AP012204">
    <property type="protein sequence ID" value="BAK34485.1"/>
    <property type="molecule type" value="Genomic_DNA"/>
</dbReference>
<evidence type="ECO:0008006" key="5">
    <source>
        <dbReference type="Google" id="ProtNLM"/>
    </source>
</evidence>
<keyword evidence="2" id="KW-0812">Transmembrane</keyword>
<keyword evidence="2" id="KW-1133">Transmembrane helix</keyword>
<dbReference type="Proteomes" id="UP000007947">
    <property type="component" value="Chromosome"/>
</dbReference>
<evidence type="ECO:0000313" key="3">
    <source>
        <dbReference type="EMBL" id="BAK34485.1"/>
    </source>
</evidence>
<gene>
    <name evidence="3" type="ordered locus">MLP_14710</name>
</gene>